<dbReference type="Proteomes" id="UP000069272">
    <property type="component" value="Chromosome 2R"/>
</dbReference>
<protein>
    <submittedName>
        <fullName evidence="1">Uncharacterized protein</fullName>
    </submittedName>
</protein>
<organism evidence="1 2">
    <name type="scientific">Anopheles albimanus</name>
    <name type="common">New world malaria mosquito</name>
    <dbReference type="NCBI Taxonomy" id="7167"/>
    <lineage>
        <taxon>Eukaryota</taxon>
        <taxon>Metazoa</taxon>
        <taxon>Ecdysozoa</taxon>
        <taxon>Arthropoda</taxon>
        <taxon>Hexapoda</taxon>
        <taxon>Insecta</taxon>
        <taxon>Pterygota</taxon>
        <taxon>Neoptera</taxon>
        <taxon>Endopterygota</taxon>
        <taxon>Diptera</taxon>
        <taxon>Nematocera</taxon>
        <taxon>Culicoidea</taxon>
        <taxon>Culicidae</taxon>
        <taxon>Anophelinae</taxon>
        <taxon>Anopheles</taxon>
    </lineage>
</organism>
<accession>A0A182FX73</accession>
<sequence length="82" mass="9005">CERSIVVARKTSKPAVLPAAAAAAITLAAGVYSKRSRAAARVKFRDTIDTIVRRTLQTAIYCFEVQLRVCRLSLQVLVVKFP</sequence>
<evidence type="ECO:0000313" key="2">
    <source>
        <dbReference type="Proteomes" id="UP000069272"/>
    </source>
</evidence>
<name>A0A182FX73_ANOAL</name>
<reference evidence="1" key="2">
    <citation type="submission" date="2022-08" db="UniProtKB">
        <authorList>
            <consortium name="EnsemblMetazoa"/>
        </authorList>
    </citation>
    <scope>IDENTIFICATION</scope>
    <source>
        <strain evidence="1">STECLA/ALBI9_A</strain>
    </source>
</reference>
<proteinExistence type="predicted"/>
<evidence type="ECO:0000313" key="1">
    <source>
        <dbReference type="EnsemblMetazoa" id="AALB014249-PA"/>
    </source>
</evidence>
<dbReference type="AlphaFoldDB" id="A0A182FX73"/>
<dbReference type="EnsemblMetazoa" id="AALB014249-RA">
    <property type="protein sequence ID" value="AALB014249-PA"/>
    <property type="gene ID" value="AALB014249"/>
</dbReference>
<keyword evidence="2" id="KW-1185">Reference proteome</keyword>
<reference evidence="1 2" key="1">
    <citation type="journal article" date="2017" name="G3 (Bethesda)">
        <title>The Physical Genome Mapping of Anopheles albimanus Corrected Scaffold Misassemblies and Identified Interarm Rearrangements in Genus Anopheles.</title>
        <authorList>
            <person name="Artemov G.N."/>
            <person name="Peery A.N."/>
            <person name="Jiang X."/>
            <person name="Tu Z."/>
            <person name="Stegniy V.N."/>
            <person name="Sharakhova M.V."/>
            <person name="Sharakhov I.V."/>
        </authorList>
    </citation>
    <scope>NUCLEOTIDE SEQUENCE [LARGE SCALE GENOMIC DNA]</scope>
    <source>
        <strain evidence="1 2">ALBI9_A</strain>
    </source>
</reference>